<feature type="domain" description="Bacteriophage T5 Orf172 DNA-binding" evidence="3">
    <location>
        <begin position="319"/>
        <end position="402"/>
    </location>
</feature>
<keyword evidence="2" id="KW-0472">Membrane</keyword>
<keyword evidence="2" id="KW-0812">Transmembrane</keyword>
<keyword evidence="2" id="KW-1133">Transmembrane helix</keyword>
<evidence type="ECO:0000256" key="1">
    <source>
        <dbReference type="SAM" id="Coils"/>
    </source>
</evidence>
<evidence type="ECO:0000259" key="3">
    <source>
        <dbReference type="SMART" id="SM00974"/>
    </source>
</evidence>
<dbReference type="RefSeq" id="WP_323580970.1">
    <property type="nucleotide sequence ID" value="NZ_JAYGOJ010000168.1"/>
</dbReference>
<dbReference type="SMART" id="SM00974">
    <property type="entry name" value="T5orf172"/>
    <property type="match status" value="1"/>
</dbReference>
<feature type="coiled-coil region" evidence="1">
    <location>
        <begin position="222"/>
        <end position="302"/>
    </location>
</feature>
<evidence type="ECO:0000313" key="5">
    <source>
        <dbReference type="Proteomes" id="UP001304847"/>
    </source>
</evidence>
<dbReference type="InterPro" id="IPR025280">
    <property type="entry name" value="SNIPE"/>
</dbReference>
<name>A0ABU5WB28_AERCA</name>
<keyword evidence="1" id="KW-0175">Coiled coil</keyword>
<keyword evidence="5" id="KW-1185">Reference proteome</keyword>
<accession>A0ABU5WB28</accession>
<dbReference type="InterPro" id="IPR018306">
    <property type="entry name" value="Phage_T5_Orf172_DNA-bd"/>
</dbReference>
<proteinExistence type="predicted"/>
<dbReference type="Pfam" id="PF13250">
    <property type="entry name" value="SNIPE"/>
    <property type="match status" value="1"/>
</dbReference>
<evidence type="ECO:0000313" key="4">
    <source>
        <dbReference type="EMBL" id="MEA9438120.1"/>
    </source>
</evidence>
<reference evidence="4 5" key="1">
    <citation type="submission" date="2023-12" db="EMBL/GenBank/DDBJ databases">
        <title>Characterization of antibiotic resistance in Aeromonas spp. in hospital effluent.</title>
        <authorList>
            <person name="Negoseki B.R.S."/>
            <person name="Krul D."/>
            <person name="Siqueira A.C."/>
            <person name="Almeida M."/>
            <person name="Mesa D."/>
            <person name="Conte D."/>
            <person name="Dalla-Costa L.M."/>
        </authorList>
    </citation>
    <scope>NUCLEOTIDE SEQUENCE [LARGE SCALE GENOMIC DNA]</scope>
    <source>
        <strain evidence="4 5">36v</strain>
    </source>
</reference>
<dbReference type="EMBL" id="JAYGOJ010000168">
    <property type="protein sequence ID" value="MEA9438120.1"/>
    <property type="molecule type" value="Genomic_DNA"/>
</dbReference>
<comment type="caution">
    <text evidence="4">The sequence shown here is derived from an EMBL/GenBank/DDBJ whole genome shotgun (WGS) entry which is preliminary data.</text>
</comment>
<sequence>MQSIPADLPAILFLVALALFMLGLYWLREKTKYESQIAYRQKQINDNPIEVILERLAKHYKEIEANIESGLKDFNILNEYIAQTKNVSKYIDIGLPPPTFRLGDSESLKENIKKCRDEQYNCIARGSATYVISDWTWFGSRSDGAKMAGDYRTLLLKAFNAEFETIRKQMRLNSYEVALKKLYRLNEQLTKLGETVGAYITTQYLDFKVKELTVWHRELVRLEEFKQIKKKQQAQLRAQKSSGDDVDELDEEIGVTESQLRRAQRAAEKLVGEERARMQLRIDEIEEEKRRLEEKYSRAVSQAQLTRAGYVYVISNHGSFGEDVVKIGMTRRLEPMDRVIELGDASVPYKFDVHTLAFVEDAPKVERALHELFSENRVNKDNFRKEFFFADPKTVKEAMEKMGVESDWYFEAEAKEFRESELIRSTLNAQTRNMKLSSILPASI</sequence>
<gene>
    <name evidence="4" type="ORF">VCX44_20515</name>
</gene>
<organism evidence="4 5">
    <name type="scientific">Aeromonas caviae</name>
    <name type="common">Aeromonas punctata</name>
    <dbReference type="NCBI Taxonomy" id="648"/>
    <lineage>
        <taxon>Bacteria</taxon>
        <taxon>Pseudomonadati</taxon>
        <taxon>Pseudomonadota</taxon>
        <taxon>Gammaproteobacteria</taxon>
        <taxon>Aeromonadales</taxon>
        <taxon>Aeromonadaceae</taxon>
        <taxon>Aeromonas</taxon>
    </lineage>
</organism>
<protein>
    <submittedName>
        <fullName evidence="4">DUF4041 domain-containing protein</fullName>
    </submittedName>
</protein>
<dbReference type="Proteomes" id="UP001304847">
    <property type="component" value="Unassembled WGS sequence"/>
</dbReference>
<dbReference type="Pfam" id="PF13455">
    <property type="entry name" value="MUG113"/>
    <property type="match status" value="1"/>
</dbReference>
<evidence type="ECO:0000256" key="2">
    <source>
        <dbReference type="SAM" id="Phobius"/>
    </source>
</evidence>
<feature type="transmembrane region" description="Helical" evidence="2">
    <location>
        <begin position="6"/>
        <end position="27"/>
    </location>
</feature>